<proteinExistence type="predicted"/>
<evidence type="ECO:0000256" key="1">
    <source>
        <dbReference type="SAM" id="MobiDB-lite"/>
    </source>
</evidence>
<dbReference type="InterPro" id="IPR006127">
    <property type="entry name" value="ZnuA-like"/>
</dbReference>
<dbReference type="PANTHER" id="PTHR42953:SF8">
    <property type="entry name" value="ZINT DOMAIN-CONTAINING PROTEIN"/>
    <property type="match status" value="1"/>
</dbReference>
<dbReference type="Proteomes" id="UP000252100">
    <property type="component" value="Chromosome"/>
</dbReference>
<gene>
    <name evidence="2" type="ORF">DT065_16065</name>
</gene>
<dbReference type="GO" id="GO:0030001">
    <property type="term" value="P:metal ion transport"/>
    <property type="evidence" value="ECO:0007669"/>
    <property type="project" value="InterPro"/>
</dbReference>
<dbReference type="SUPFAM" id="SSF53807">
    <property type="entry name" value="Helical backbone' metal receptor"/>
    <property type="match status" value="1"/>
</dbReference>
<name>A0A345C4A0_9BACI</name>
<dbReference type="KEGG" id="rue:DT065_16065"/>
<dbReference type="AlphaFoldDB" id="A0A345C4A0"/>
<reference evidence="2 3" key="1">
    <citation type="journal article" date="2018" name="J. Microbiol.">
        <title>Salicibibacter kimchii gen. nov., sp. nov., a moderately halophilic and alkalitolerant bacterium in the family Bacillaceae, isolated from kimchi.</title>
        <authorList>
            <person name="Jang J.Y."/>
            <person name="Oh Y.J."/>
            <person name="Lim S.K."/>
            <person name="Park H.K."/>
            <person name="Lee C."/>
            <person name="Kim J.Y."/>
            <person name="Lee M.A."/>
            <person name="Choi H.J."/>
        </authorList>
    </citation>
    <scope>NUCLEOTIDE SEQUENCE [LARGE SCALE GENOMIC DNA]</scope>
    <source>
        <strain evidence="2 3">NKC1-1</strain>
    </source>
</reference>
<organism evidence="2 3">
    <name type="scientific">Salicibibacter kimchii</name>
    <dbReference type="NCBI Taxonomy" id="2099786"/>
    <lineage>
        <taxon>Bacteria</taxon>
        <taxon>Bacillati</taxon>
        <taxon>Bacillota</taxon>
        <taxon>Bacilli</taxon>
        <taxon>Bacillales</taxon>
        <taxon>Bacillaceae</taxon>
        <taxon>Salicibibacter</taxon>
    </lineage>
</organism>
<feature type="region of interest" description="Disordered" evidence="1">
    <location>
        <begin position="108"/>
        <end position="127"/>
    </location>
</feature>
<dbReference type="InterPro" id="IPR050492">
    <property type="entry name" value="Bact_metal-bind_prot9"/>
</dbReference>
<dbReference type="Gene3D" id="3.40.50.1980">
    <property type="entry name" value="Nitrogenase molybdenum iron protein domain"/>
    <property type="match status" value="2"/>
</dbReference>
<accession>A0A345C4A0</accession>
<evidence type="ECO:0000313" key="2">
    <source>
        <dbReference type="EMBL" id="AXF58031.1"/>
    </source>
</evidence>
<dbReference type="RefSeq" id="WP_114376382.1">
    <property type="nucleotide sequence ID" value="NZ_CP031092.1"/>
</dbReference>
<dbReference type="Pfam" id="PF01297">
    <property type="entry name" value="ZnuA"/>
    <property type="match status" value="1"/>
</dbReference>
<keyword evidence="3" id="KW-1185">Reference proteome</keyword>
<evidence type="ECO:0000313" key="3">
    <source>
        <dbReference type="Proteomes" id="UP000252100"/>
    </source>
</evidence>
<dbReference type="OrthoDB" id="9810636at2"/>
<dbReference type="GO" id="GO:0046872">
    <property type="term" value="F:metal ion binding"/>
    <property type="evidence" value="ECO:0007669"/>
    <property type="project" value="InterPro"/>
</dbReference>
<dbReference type="PANTHER" id="PTHR42953">
    <property type="entry name" value="HIGH-AFFINITY ZINC UPTAKE SYSTEM PROTEIN ZNUA-RELATED"/>
    <property type="match status" value="1"/>
</dbReference>
<sequence length="402" mass="45015">MSCQAEEKSEGGSEEERNAEALSIKTSLYAIEDFSSKIGGEFVEAESIYPPNVDAHTYEPTSNDMVQIAEADAFIYSGLEGMEPFAETVDDALADENVQVIPAGKNIALRGEGHDHGGDDDDHGDGNDLQVPEEIDIEGLADHYHTGDTVSLTAESDEDVDYDHWHWYSRDSDNEEWETVSDQDAEDYDAPAEDGQELMAVLFDDDHEAYAQSAPVTVEIDDHDEHSDEGDPHIFLDPIRSIELAENIKDELVTLMPDEEAYFTENFEEVKEELEGIDQELQQTFDEADHHQLIVSHAAYGYWEERYGLEQLSVHGLSSTEEPSQSELAELVNTAEENDLEYVIFENNVGSNITEVIQSEIGAESLIMRNMESISEEDVNAGEDYFSMMRMNIETLETALND</sequence>
<dbReference type="EMBL" id="CP031092">
    <property type="protein sequence ID" value="AXF58031.1"/>
    <property type="molecule type" value="Genomic_DNA"/>
</dbReference>
<protein>
    <submittedName>
        <fullName evidence="2">Adhesion protein Adp</fullName>
    </submittedName>
</protein>